<keyword evidence="10" id="KW-0906">Nuclear pore complex</keyword>
<evidence type="ECO:0000256" key="12">
    <source>
        <dbReference type="ARBA" id="ARBA00023242"/>
    </source>
</evidence>
<keyword evidence="11 14" id="KW-0472">Membrane</keyword>
<dbReference type="InterPro" id="IPR019049">
    <property type="entry name" value="Nucleoporin_prot_Ndc1/Nup"/>
</dbReference>
<dbReference type="GeneID" id="30180440"/>
<reference evidence="15 16" key="1">
    <citation type="journal article" date="2016" name="Proc. Natl. Acad. Sci. U.S.A.">
        <title>Comparative genomics of biotechnologically important yeasts.</title>
        <authorList>
            <person name="Riley R."/>
            <person name="Haridas S."/>
            <person name="Wolfe K.H."/>
            <person name="Lopes M.R."/>
            <person name="Hittinger C.T."/>
            <person name="Goeker M."/>
            <person name="Salamov A.A."/>
            <person name="Wisecaver J.H."/>
            <person name="Long T.M."/>
            <person name="Calvey C.H."/>
            <person name="Aerts A.L."/>
            <person name="Barry K.W."/>
            <person name="Choi C."/>
            <person name="Clum A."/>
            <person name="Coughlan A.Y."/>
            <person name="Deshpande S."/>
            <person name="Douglass A.P."/>
            <person name="Hanson S.J."/>
            <person name="Klenk H.-P."/>
            <person name="LaButti K.M."/>
            <person name="Lapidus A."/>
            <person name="Lindquist E.A."/>
            <person name="Lipzen A.M."/>
            <person name="Meier-Kolthoff J.P."/>
            <person name="Ohm R.A."/>
            <person name="Otillar R.P."/>
            <person name="Pangilinan J.L."/>
            <person name="Peng Y."/>
            <person name="Rokas A."/>
            <person name="Rosa C.A."/>
            <person name="Scheuner C."/>
            <person name="Sibirny A.A."/>
            <person name="Slot J.C."/>
            <person name="Stielow J.B."/>
            <person name="Sun H."/>
            <person name="Kurtzman C.P."/>
            <person name="Blackwell M."/>
            <person name="Grigoriev I.V."/>
            <person name="Jeffries T.W."/>
        </authorList>
    </citation>
    <scope>NUCLEOTIDE SEQUENCE [LARGE SCALE GENOMIC DNA]</scope>
    <source>
        <strain evidence="15 16">NRRL Y-2026</strain>
    </source>
</reference>
<evidence type="ECO:0000256" key="1">
    <source>
        <dbReference type="ARBA" id="ARBA00004232"/>
    </source>
</evidence>
<evidence type="ECO:0000256" key="14">
    <source>
        <dbReference type="SAM" id="Phobius"/>
    </source>
</evidence>
<keyword evidence="12" id="KW-0539">Nucleus</keyword>
<keyword evidence="4" id="KW-0813">Transport</keyword>
<keyword evidence="16" id="KW-1185">Reference proteome</keyword>
<organism evidence="15 16">
    <name type="scientific">Pichia membranifaciens NRRL Y-2026</name>
    <dbReference type="NCBI Taxonomy" id="763406"/>
    <lineage>
        <taxon>Eukaryota</taxon>
        <taxon>Fungi</taxon>
        <taxon>Dikarya</taxon>
        <taxon>Ascomycota</taxon>
        <taxon>Saccharomycotina</taxon>
        <taxon>Pichiomycetes</taxon>
        <taxon>Pichiales</taxon>
        <taxon>Pichiaceae</taxon>
        <taxon>Pichia</taxon>
    </lineage>
</organism>
<gene>
    <name evidence="15" type="ORF">PICMEDRAFT_70834</name>
</gene>
<keyword evidence="9" id="KW-0811">Translocation</keyword>
<evidence type="ECO:0000256" key="2">
    <source>
        <dbReference type="ARBA" id="ARBA00004567"/>
    </source>
</evidence>
<evidence type="ECO:0000256" key="3">
    <source>
        <dbReference type="ARBA" id="ARBA00005760"/>
    </source>
</evidence>
<evidence type="ECO:0000256" key="9">
    <source>
        <dbReference type="ARBA" id="ARBA00023010"/>
    </source>
</evidence>
<keyword evidence="6" id="KW-0509">mRNA transport</keyword>
<feature type="transmembrane region" description="Helical" evidence="14">
    <location>
        <begin position="186"/>
        <end position="206"/>
    </location>
</feature>
<dbReference type="GO" id="GO:0006999">
    <property type="term" value="P:nuclear pore organization"/>
    <property type="evidence" value="ECO:0007669"/>
    <property type="project" value="TreeGrafter"/>
</dbReference>
<evidence type="ECO:0000256" key="5">
    <source>
        <dbReference type="ARBA" id="ARBA00022692"/>
    </source>
</evidence>
<evidence type="ECO:0000256" key="8">
    <source>
        <dbReference type="ARBA" id="ARBA00022989"/>
    </source>
</evidence>
<dbReference type="PANTHER" id="PTHR13269">
    <property type="entry name" value="NUCLEOPORIN NDC1"/>
    <property type="match status" value="1"/>
</dbReference>
<keyword evidence="7" id="KW-0653">Protein transport</keyword>
<dbReference type="GO" id="GO:0070631">
    <property type="term" value="P:spindle pole body localization"/>
    <property type="evidence" value="ECO:0007669"/>
    <property type="project" value="TreeGrafter"/>
</dbReference>
<evidence type="ECO:0000256" key="7">
    <source>
        <dbReference type="ARBA" id="ARBA00022927"/>
    </source>
</evidence>
<dbReference type="STRING" id="763406.A0A1E3NT54"/>
<feature type="compositionally biased region" description="Low complexity" evidence="13">
    <location>
        <begin position="22"/>
        <end position="33"/>
    </location>
</feature>
<dbReference type="GO" id="GO:0031965">
    <property type="term" value="C:nuclear membrane"/>
    <property type="evidence" value="ECO:0007669"/>
    <property type="project" value="UniProtKB-SubCell"/>
</dbReference>
<name>A0A1E3NT54_9ASCO</name>
<dbReference type="GO" id="GO:0070762">
    <property type="term" value="C:nuclear pore transmembrane ring"/>
    <property type="evidence" value="ECO:0007669"/>
    <property type="project" value="TreeGrafter"/>
</dbReference>
<dbReference type="GO" id="GO:0106166">
    <property type="term" value="F:spindle pole body-nuclear membrane anchor activity"/>
    <property type="evidence" value="ECO:0007669"/>
    <property type="project" value="TreeGrafter"/>
</dbReference>
<evidence type="ECO:0000313" key="15">
    <source>
        <dbReference type="EMBL" id="ODQ49281.1"/>
    </source>
</evidence>
<dbReference type="AlphaFoldDB" id="A0A1E3NT54"/>
<feature type="transmembrane region" description="Helical" evidence="14">
    <location>
        <begin position="93"/>
        <end position="110"/>
    </location>
</feature>
<feature type="transmembrane region" description="Helical" evidence="14">
    <location>
        <begin position="69"/>
        <end position="87"/>
    </location>
</feature>
<evidence type="ECO:0008006" key="17">
    <source>
        <dbReference type="Google" id="ProtNLM"/>
    </source>
</evidence>
<dbReference type="GO" id="GO:0005816">
    <property type="term" value="C:spindle pole body"/>
    <property type="evidence" value="ECO:0007669"/>
    <property type="project" value="TreeGrafter"/>
</dbReference>
<comment type="similarity">
    <text evidence="3">Belongs to the NDC1 family.</text>
</comment>
<proteinExistence type="inferred from homology"/>
<comment type="subcellular location">
    <subcellularLocation>
        <location evidence="1">Nucleus membrane</location>
        <topology evidence="1">Multi-pass membrane protein</topology>
    </subcellularLocation>
    <subcellularLocation>
        <location evidence="2">Nucleus</location>
        <location evidence="2">Nuclear pore complex</location>
    </subcellularLocation>
</comment>
<evidence type="ECO:0000256" key="6">
    <source>
        <dbReference type="ARBA" id="ARBA00022816"/>
    </source>
</evidence>
<dbReference type="Pfam" id="PF09531">
    <property type="entry name" value="Ndc1_Nup"/>
    <property type="match status" value="1"/>
</dbReference>
<dbReference type="RefSeq" id="XP_019020394.1">
    <property type="nucleotide sequence ID" value="XM_019163753.1"/>
</dbReference>
<sequence length="677" mass="78062">MSTFYGSRGGQPSFPSQANAFSSKPNKSNLPNNNIRLNISNTGINANRPRTIKSYKSIFEKVFYNRMKFYHRLSAVLALIITILLYIPSKSNAIFIPVKFILLWTGYTFFQQARISSLTIESSKASNLIQKIVSLFCSKKSYILGGTILLNNLLVSLILYAQSDSSLNYYIETPTKTIKPFVNDNFAFFVFFTIASSIIYSLNYIMSEKFLLQIPMGTYRQEPISYLKKLPHLKLLVLTTLKSIFAFFVIPLTYHVFFRDIFFQTFLKPLVLFNDLNNQLPRSDFSFKLLFKLSFYFWIESLSYDLLNEFFKAYALVGCLVVKTPISHFSDTPFQTLLSGIKDYENSIVRLTAYQELVYLSTSTDFKDRQVFYRADNWNLILAEFFFVQTNAARSARADLPKLKSTDNLKKERLEGIKKQASIFGNQSKDKKSFDFDFDFEINEEEKKADVDVTVVKNDSDAIYTKPEPKAEQISEFEIQYNTAVTSLYTFMDGLKNRIQRYVKNYLNIQSHSLGDTTEANSITYQLDVLYADFSSFTRHLFFGDITEQSNKRIPNKEIVGFSIIALTEMLIHAKVEDKYNTVTGTLTESLTLLTKVYKGTSEFLNNPPAGLSGKRECSIMVINELTISYFFKLVIYYNNILNDLLLPPEVFKLAKWCTDMALEQQREQKFTTNILQ</sequence>
<feature type="transmembrane region" description="Helical" evidence="14">
    <location>
        <begin position="141"/>
        <end position="161"/>
    </location>
</feature>
<dbReference type="GO" id="GO:0051028">
    <property type="term" value="P:mRNA transport"/>
    <property type="evidence" value="ECO:0007669"/>
    <property type="project" value="UniProtKB-KW"/>
</dbReference>
<dbReference type="OrthoDB" id="67850at2759"/>
<feature type="region of interest" description="Disordered" evidence="13">
    <location>
        <begin position="1"/>
        <end position="33"/>
    </location>
</feature>
<protein>
    <recommendedName>
        <fullName evidence="17">Nucleoporin NDC1</fullName>
    </recommendedName>
</protein>
<feature type="transmembrane region" description="Helical" evidence="14">
    <location>
        <begin position="235"/>
        <end position="257"/>
    </location>
</feature>
<dbReference type="PANTHER" id="PTHR13269:SF6">
    <property type="entry name" value="NUCLEOPORIN NDC1"/>
    <property type="match status" value="1"/>
</dbReference>
<dbReference type="Proteomes" id="UP000094455">
    <property type="component" value="Unassembled WGS sequence"/>
</dbReference>
<evidence type="ECO:0000256" key="10">
    <source>
        <dbReference type="ARBA" id="ARBA00023132"/>
    </source>
</evidence>
<dbReference type="GO" id="GO:0015031">
    <property type="term" value="P:protein transport"/>
    <property type="evidence" value="ECO:0007669"/>
    <property type="project" value="UniProtKB-KW"/>
</dbReference>
<evidence type="ECO:0000256" key="11">
    <source>
        <dbReference type="ARBA" id="ARBA00023136"/>
    </source>
</evidence>
<keyword evidence="5 14" id="KW-0812">Transmembrane</keyword>
<evidence type="ECO:0000256" key="4">
    <source>
        <dbReference type="ARBA" id="ARBA00022448"/>
    </source>
</evidence>
<evidence type="ECO:0000256" key="13">
    <source>
        <dbReference type="SAM" id="MobiDB-lite"/>
    </source>
</evidence>
<keyword evidence="8 14" id="KW-1133">Transmembrane helix</keyword>
<accession>A0A1E3NT54</accession>
<dbReference type="EMBL" id="KV454001">
    <property type="protein sequence ID" value="ODQ49281.1"/>
    <property type="molecule type" value="Genomic_DNA"/>
</dbReference>
<evidence type="ECO:0000313" key="16">
    <source>
        <dbReference type="Proteomes" id="UP000094455"/>
    </source>
</evidence>